<protein>
    <recommendedName>
        <fullName evidence="6">ABC transmembrane type-1 domain-containing protein</fullName>
    </recommendedName>
</protein>
<dbReference type="GO" id="GO:0034040">
    <property type="term" value="F:ATPase-coupled lipid transmembrane transporter activity"/>
    <property type="evidence" value="ECO:0007669"/>
    <property type="project" value="TreeGrafter"/>
</dbReference>
<keyword evidence="4 5" id="KW-0472">Membrane</keyword>
<dbReference type="GO" id="GO:0005524">
    <property type="term" value="F:ATP binding"/>
    <property type="evidence" value="ECO:0007669"/>
    <property type="project" value="InterPro"/>
</dbReference>
<dbReference type="InterPro" id="IPR036640">
    <property type="entry name" value="ABC1_TM_sf"/>
</dbReference>
<dbReference type="Pfam" id="PF00664">
    <property type="entry name" value="ABC_membrane"/>
    <property type="match status" value="1"/>
</dbReference>
<feature type="transmembrane region" description="Helical" evidence="5">
    <location>
        <begin position="468"/>
        <end position="488"/>
    </location>
</feature>
<feature type="non-terminal residue" evidence="7">
    <location>
        <position position="748"/>
    </location>
</feature>
<dbReference type="PANTHER" id="PTHR24221">
    <property type="entry name" value="ATP-BINDING CASSETTE SUB-FAMILY B"/>
    <property type="match status" value="1"/>
</dbReference>
<dbReference type="EMBL" id="VXRY01000568">
    <property type="protein sequence ID" value="MXY35124.1"/>
    <property type="molecule type" value="Genomic_DNA"/>
</dbReference>
<dbReference type="GO" id="GO:0005886">
    <property type="term" value="C:plasma membrane"/>
    <property type="evidence" value="ECO:0007669"/>
    <property type="project" value="UniProtKB-SubCell"/>
</dbReference>
<comment type="caution">
    <text evidence="7">The sequence shown here is derived from an EMBL/GenBank/DDBJ whole genome shotgun (WGS) entry which is preliminary data.</text>
</comment>
<evidence type="ECO:0000259" key="6">
    <source>
        <dbReference type="PROSITE" id="PS50929"/>
    </source>
</evidence>
<organism evidence="7">
    <name type="scientific">Boseongicola sp. SB0664_bin_43</name>
    <dbReference type="NCBI Taxonomy" id="2604844"/>
    <lineage>
        <taxon>Bacteria</taxon>
        <taxon>Pseudomonadati</taxon>
        <taxon>Pseudomonadota</taxon>
        <taxon>Alphaproteobacteria</taxon>
        <taxon>Rhodobacterales</taxon>
        <taxon>Paracoccaceae</taxon>
        <taxon>Boseongicola</taxon>
    </lineage>
</organism>
<keyword evidence="2 5" id="KW-0812">Transmembrane</keyword>
<feature type="transmembrane region" description="Helical" evidence="5">
    <location>
        <begin position="656"/>
        <end position="674"/>
    </location>
</feature>
<sequence length="748" mass="79993">MQDAGRKYVTISELAARSGTSVPCASNLPVKLDDPDCVWFIDRGSVNLFLVEVEDGVETAAPQHLLSRDSGWLLPGVAPDEQSDGEGTTLSLVAKGATDTILRRLPASALSEVHPSELASQTDTWLTAMTDTLSRFAGRIPRPTALAEAGRSQTFSTGTLSVRRGVVWVSAPPRGAGLYMDIVDRAEIEEASGTREAVVPLTRTSWFTMVDTAMLSGESSEALAHRGALLGALATFHKIAFVLERVNRRLAVVDDANLERAMTKSRRTAENAARQRLFNIYDQPVDRDAAAEDTALADALQVIGHHEGIDFKVPARRDPSASPVGLLDILDASGVRARRVRLRQEDKWWRGDSNALLAFRAKDGEPVALLPGLFGNYRQIDPASKRGVRVTASRADALMDEAWMFYCPLPPESVGPADLLSIAFHGSGADVARLVIAGLPGGLIKLLPALALGFVASEVAVGGSSRSFHAVAVALAAVGVIGALLHLLQGTAMMRLEGRSASRVEAAFWDRLMRLPPRVLHRRPAGDLATSGMTFQNLRDGVQEVVADSVLSVVFLLPVLGLIFFYDATLGAIALAFSLASLACALFLALRQVSPYGRAIRATRRVAGRLFQIVGGIAKLRVEAAEGSAYAIWAQAYREQKQAELKLNSLEGHSHAFAAALPFFAGGVLLLAVAMGDRSVGVSGFLVVYLVFITFQSAIARLGESLGAVAATLPAFEQMRPLLAAVPKTEVGGEPVELLVSYKMLDRV</sequence>
<feature type="domain" description="ABC transmembrane type-1" evidence="6">
    <location>
        <begin position="434"/>
        <end position="718"/>
    </location>
</feature>
<feature type="transmembrane region" description="Helical" evidence="5">
    <location>
        <begin position="434"/>
        <end position="456"/>
    </location>
</feature>
<feature type="transmembrane region" description="Helical" evidence="5">
    <location>
        <begin position="680"/>
        <end position="699"/>
    </location>
</feature>
<evidence type="ECO:0000313" key="7">
    <source>
        <dbReference type="EMBL" id="MXY35124.1"/>
    </source>
</evidence>
<dbReference type="PROSITE" id="PS50929">
    <property type="entry name" value="ABC_TM1F"/>
    <property type="match status" value="1"/>
</dbReference>
<feature type="transmembrane region" description="Helical" evidence="5">
    <location>
        <begin position="545"/>
        <end position="566"/>
    </location>
</feature>
<keyword evidence="3 5" id="KW-1133">Transmembrane helix</keyword>
<accession>A0A6B0Y262</accession>
<evidence type="ECO:0000256" key="1">
    <source>
        <dbReference type="ARBA" id="ARBA00004651"/>
    </source>
</evidence>
<proteinExistence type="predicted"/>
<name>A0A6B0Y262_9RHOB</name>
<evidence type="ECO:0000256" key="3">
    <source>
        <dbReference type="ARBA" id="ARBA00022989"/>
    </source>
</evidence>
<dbReference type="InterPro" id="IPR039421">
    <property type="entry name" value="Type_1_exporter"/>
</dbReference>
<dbReference type="AlphaFoldDB" id="A0A6B0Y262"/>
<dbReference type="PANTHER" id="PTHR24221:SF654">
    <property type="entry name" value="ATP-BINDING CASSETTE SUB-FAMILY B MEMBER 6"/>
    <property type="match status" value="1"/>
</dbReference>
<reference evidence="7" key="1">
    <citation type="submission" date="2019-09" db="EMBL/GenBank/DDBJ databases">
        <title>Characterisation of the sponge microbiome using genome-centric metagenomics.</title>
        <authorList>
            <person name="Engelberts J.P."/>
            <person name="Robbins S.J."/>
            <person name="De Goeij J.M."/>
            <person name="Aranda M."/>
            <person name="Bell S.C."/>
            <person name="Webster N.S."/>
        </authorList>
    </citation>
    <scope>NUCLEOTIDE SEQUENCE</scope>
    <source>
        <strain evidence="7">SB0664_bin_43</strain>
    </source>
</reference>
<dbReference type="InterPro" id="IPR011527">
    <property type="entry name" value="ABC1_TM_dom"/>
</dbReference>
<dbReference type="Gene3D" id="1.20.1560.10">
    <property type="entry name" value="ABC transporter type 1, transmembrane domain"/>
    <property type="match status" value="1"/>
</dbReference>
<comment type="subcellular location">
    <subcellularLocation>
        <location evidence="1">Cell membrane</location>
        <topology evidence="1">Multi-pass membrane protein</topology>
    </subcellularLocation>
</comment>
<feature type="transmembrane region" description="Helical" evidence="5">
    <location>
        <begin position="572"/>
        <end position="590"/>
    </location>
</feature>
<evidence type="ECO:0000256" key="5">
    <source>
        <dbReference type="SAM" id="Phobius"/>
    </source>
</evidence>
<dbReference type="SUPFAM" id="SSF90123">
    <property type="entry name" value="ABC transporter transmembrane region"/>
    <property type="match status" value="1"/>
</dbReference>
<evidence type="ECO:0000256" key="4">
    <source>
        <dbReference type="ARBA" id="ARBA00023136"/>
    </source>
</evidence>
<evidence type="ECO:0000256" key="2">
    <source>
        <dbReference type="ARBA" id="ARBA00022692"/>
    </source>
</evidence>
<gene>
    <name evidence="7" type="ORF">F4Y60_13790</name>
</gene>
<dbReference type="GO" id="GO:0140359">
    <property type="term" value="F:ABC-type transporter activity"/>
    <property type="evidence" value="ECO:0007669"/>
    <property type="project" value="InterPro"/>
</dbReference>